<sequence>MANAVEHACEKGSVPVRYSSSVPYVLHLFASEDYGVRLLQSMDLVGVGGAALPAAEWRYLRPLGIPDPLEFEPGGDGQSELAMRSKWPLLAAINRDDGSYARPDLLEPHPTTPTAWHGQSRADAHIALVNGKKLSTSLMEGAILASTSVLLDATVFVPVRVSMELSSLPLRNATRTGT</sequence>
<evidence type="ECO:0000313" key="1">
    <source>
        <dbReference type="EMBL" id="RYO76902.1"/>
    </source>
</evidence>
<evidence type="ECO:0000313" key="2">
    <source>
        <dbReference type="Proteomes" id="UP000294003"/>
    </source>
</evidence>
<dbReference type="Proteomes" id="UP000294003">
    <property type="component" value="Unassembled WGS sequence"/>
</dbReference>
<gene>
    <name evidence="1" type="ORF">DL762_009616</name>
</gene>
<dbReference type="EMBL" id="QJNS01000529">
    <property type="protein sequence ID" value="RYO76902.1"/>
    <property type="molecule type" value="Genomic_DNA"/>
</dbReference>
<name>A0ABY0GSV7_9PEZI</name>
<protein>
    <submittedName>
        <fullName evidence="1">Uncharacterized protein</fullName>
    </submittedName>
</protein>
<keyword evidence="2" id="KW-1185">Reference proteome</keyword>
<accession>A0ABY0GSV7</accession>
<comment type="caution">
    <text evidence="1">The sequence shown here is derived from an EMBL/GenBank/DDBJ whole genome shotgun (WGS) entry which is preliminary data.</text>
</comment>
<proteinExistence type="predicted"/>
<organism evidence="1 2">
    <name type="scientific">Monosporascus cannonballus</name>
    <dbReference type="NCBI Taxonomy" id="155416"/>
    <lineage>
        <taxon>Eukaryota</taxon>
        <taxon>Fungi</taxon>
        <taxon>Dikarya</taxon>
        <taxon>Ascomycota</taxon>
        <taxon>Pezizomycotina</taxon>
        <taxon>Sordariomycetes</taxon>
        <taxon>Xylariomycetidae</taxon>
        <taxon>Xylariales</taxon>
        <taxon>Xylariales incertae sedis</taxon>
        <taxon>Monosporascus</taxon>
    </lineage>
</organism>
<reference evidence="1 2" key="1">
    <citation type="submission" date="2018-06" db="EMBL/GenBank/DDBJ databases">
        <title>Complete Genomes of Monosporascus.</title>
        <authorList>
            <person name="Robinson A.J."/>
            <person name="Natvig D.O."/>
        </authorList>
    </citation>
    <scope>NUCLEOTIDE SEQUENCE [LARGE SCALE GENOMIC DNA]</scope>
    <source>
        <strain evidence="1 2">CBS 609.92</strain>
    </source>
</reference>